<dbReference type="SUPFAM" id="SSF52047">
    <property type="entry name" value="RNI-like"/>
    <property type="match status" value="1"/>
</dbReference>
<gene>
    <name evidence="1" type="ORF">CVT24_003842</name>
</gene>
<dbReference type="AlphaFoldDB" id="A0A409WCB1"/>
<evidence type="ECO:0008006" key="3">
    <source>
        <dbReference type="Google" id="ProtNLM"/>
    </source>
</evidence>
<proteinExistence type="predicted"/>
<dbReference type="Proteomes" id="UP000284842">
    <property type="component" value="Unassembled WGS sequence"/>
</dbReference>
<dbReference type="Gene3D" id="3.80.10.10">
    <property type="entry name" value="Ribonuclease Inhibitor"/>
    <property type="match status" value="1"/>
</dbReference>
<accession>A0A409WCB1</accession>
<comment type="caution">
    <text evidence="1">The sequence shown here is derived from an EMBL/GenBank/DDBJ whole genome shotgun (WGS) entry which is preliminary data.</text>
</comment>
<sequence>MLVTPLGKSVLPQTPTSIPSNAIRLPTELLKEIIDGLAASMSQCPDLMRSTMKKVALTSTQILPLARPHLFHTLELGGKHDPEGIRRTSLARLLVEQPYLGNAVDHIIYVLHKEEKHLEITSGVAPLLRLPKVSTLSITWVHRSLHESDDKPQPPDVTLGWRSLLRHYTASNSLKSLFMQHVSLLRGSIMPDILSSPTLTSVTFRDCFFYLDGSSQEWLTFTKSHSFNVIQEIEWTSKKRHAESLLVFLASCPKLRKFTGEYLKRGGMRKFPSALSRPFLNLHRLELAFPCSSCDWETVSRDLSGICDGEALFPVLKELVLGIDHIRQTINPLFKNTPALEYLKARGTPSPYFNFLECLQPVGHHLKTIDLVWIFPDAALNEDATTSEPTLDCALSYLEDFHLASIEHISLTIGISNTWRYDTFQDLEIYEALGRVMDSYQGIIGTSAFPSLKTLEIAAVQNIGAKYWDGDGFEYIETAKAAWNEHLKAFVTDQSISYFYHARVYPMPYLTSNWDSPLEL</sequence>
<dbReference type="InterPro" id="IPR032675">
    <property type="entry name" value="LRR_dom_sf"/>
</dbReference>
<dbReference type="InParanoid" id="A0A409WCB1"/>
<organism evidence="1 2">
    <name type="scientific">Panaeolus cyanescens</name>
    <dbReference type="NCBI Taxonomy" id="181874"/>
    <lineage>
        <taxon>Eukaryota</taxon>
        <taxon>Fungi</taxon>
        <taxon>Dikarya</taxon>
        <taxon>Basidiomycota</taxon>
        <taxon>Agaricomycotina</taxon>
        <taxon>Agaricomycetes</taxon>
        <taxon>Agaricomycetidae</taxon>
        <taxon>Agaricales</taxon>
        <taxon>Agaricineae</taxon>
        <taxon>Galeropsidaceae</taxon>
        <taxon>Panaeolus</taxon>
    </lineage>
</organism>
<evidence type="ECO:0000313" key="2">
    <source>
        <dbReference type="Proteomes" id="UP000284842"/>
    </source>
</evidence>
<evidence type="ECO:0000313" key="1">
    <source>
        <dbReference type="EMBL" id="PPQ76123.1"/>
    </source>
</evidence>
<reference evidence="1 2" key="1">
    <citation type="journal article" date="2018" name="Evol. Lett.">
        <title>Horizontal gene cluster transfer increased hallucinogenic mushroom diversity.</title>
        <authorList>
            <person name="Reynolds H.T."/>
            <person name="Vijayakumar V."/>
            <person name="Gluck-Thaler E."/>
            <person name="Korotkin H.B."/>
            <person name="Matheny P.B."/>
            <person name="Slot J.C."/>
        </authorList>
    </citation>
    <scope>NUCLEOTIDE SEQUENCE [LARGE SCALE GENOMIC DNA]</scope>
    <source>
        <strain evidence="1 2">2629</strain>
    </source>
</reference>
<protein>
    <recommendedName>
        <fullName evidence="3">F-box domain-containing protein</fullName>
    </recommendedName>
</protein>
<dbReference type="EMBL" id="NHTK01005606">
    <property type="protein sequence ID" value="PPQ76123.1"/>
    <property type="molecule type" value="Genomic_DNA"/>
</dbReference>
<name>A0A409WCB1_9AGAR</name>
<keyword evidence="2" id="KW-1185">Reference proteome</keyword>